<dbReference type="InterPro" id="IPR011050">
    <property type="entry name" value="Pectin_lyase_fold/virulence"/>
</dbReference>
<gene>
    <name evidence="1" type="ORF">OMM_13016</name>
</gene>
<evidence type="ECO:0000313" key="2">
    <source>
        <dbReference type="Proteomes" id="UP000189670"/>
    </source>
</evidence>
<dbReference type="EMBL" id="ATBP01002110">
    <property type="protein sequence ID" value="ETR66274.1"/>
    <property type="molecule type" value="Genomic_DNA"/>
</dbReference>
<dbReference type="SUPFAM" id="SSF51126">
    <property type="entry name" value="Pectin lyase-like"/>
    <property type="match status" value="1"/>
</dbReference>
<proteinExistence type="predicted"/>
<protein>
    <recommendedName>
        <fullName evidence="3">Filamentous haemagglutinin FhaB/tRNA nuclease CdiA-like TPS domain-containing protein</fullName>
    </recommendedName>
</protein>
<name>A0A1V1NUN7_9BACT</name>
<dbReference type="AlphaFoldDB" id="A0A1V1NUN7"/>
<evidence type="ECO:0000313" key="1">
    <source>
        <dbReference type="EMBL" id="ETR66274.1"/>
    </source>
</evidence>
<evidence type="ECO:0008006" key="3">
    <source>
        <dbReference type="Google" id="ProtNLM"/>
    </source>
</evidence>
<dbReference type="Proteomes" id="UP000189670">
    <property type="component" value="Unassembled WGS sequence"/>
</dbReference>
<dbReference type="InterPro" id="IPR012334">
    <property type="entry name" value="Pectin_lyas_fold"/>
</dbReference>
<accession>A0A1V1NUN7</accession>
<organism evidence="1 2">
    <name type="scientific">Candidatus Magnetoglobus multicellularis str. Araruama</name>
    <dbReference type="NCBI Taxonomy" id="890399"/>
    <lineage>
        <taxon>Bacteria</taxon>
        <taxon>Pseudomonadati</taxon>
        <taxon>Thermodesulfobacteriota</taxon>
        <taxon>Desulfobacteria</taxon>
        <taxon>Desulfobacterales</taxon>
        <taxon>Desulfobacteraceae</taxon>
        <taxon>Candidatus Magnetoglobus</taxon>
    </lineage>
</organism>
<sequence>MGTDDKYHSGCINIKGNDINITDTMISLMTKGDGNAGDLSIQASSRCFLHDSNFYLDTFDLGDGGNIHIQSPLLIVENETNISARSNLPATSDSPTGKSGNIHIEMQDGIFRNGVVISAETNSHSNGGSIDIKAQNSILIESNDQHDVKPGISTSANQHASQRSGSAGNIYIAAPKLFLSGIGAVIESKTETSGTGGNIYVNADLLELKNGASISSASTNTAKNAGNAGHIFITSDDISLMNKSCILTEA</sequence>
<dbReference type="Gene3D" id="2.160.20.10">
    <property type="entry name" value="Single-stranded right-handed beta-helix, Pectin lyase-like"/>
    <property type="match status" value="1"/>
</dbReference>
<reference evidence="2" key="1">
    <citation type="submission" date="2012-11" db="EMBL/GenBank/DDBJ databases">
        <authorList>
            <person name="Lucero-Rivera Y.E."/>
            <person name="Tovar-Ramirez D."/>
        </authorList>
    </citation>
    <scope>NUCLEOTIDE SEQUENCE [LARGE SCALE GENOMIC DNA]</scope>
    <source>
        <strain evidence="2">Araruama</strain>
    </source>
</reference>
<feature type="non-terminal residue" evidence="1">
    <location>
        <position position="250"/>
    </location>
</feature>
<comment type="caution">
    <text evidence="1">The sequence shown here is derived from an EMBL/GenBank/DDBJ whole genome shotgun (WGS) entry which is preliminary data.</text>
</comment>